<gene>
    <name evidence="2" type="ORF">SS50377_12888</name>
</gene>
<feature type="non-terminal residue" evidence="2">
    <location>
        <position position="520"/>
    </location>
</feature>
<organism evidence="2">
    <name type="scientific">Spironucleus salmonicida</name>
    <dbReference type="NCBI Taxonomy" id="348837"/>
    <lineage>
        <taxon>Eukaryota</taxon>
        <taxon>Metamonada</taxon>
        <taxon>Diplomonadida</taxon>
        <taxon>Hexamitidae</taxon>
        <taxon>Hexamitinae</taxon>
        <taxon>Spironucleus</taxon>
    </lineage>
</organism>
<dbReference type="VEuPathDB" id="GiardiaDB:SS50377_24048"/>
<dbReference type="EMBL" id="KI546049">
    <property type="protein sequence ID" value="EST47077.1"/>
    <property type="molecule type" value="Genomic_DNA"/>
</dbReference>
<accession>V6LQX3</accession>
<protein>
    <submittedName>
        <fullName evidence="2">Uncharacterized protein</fullName>
    </submittedName>
</protein>
<evidence type="ECO:0000256" key="1">
    <source>
        <dbReference type="SAM" id="MobiDB-lite"/>
    </source>
</evidence>
<dbReference type="AlphaFoldDB" id="V6LQX3"/>
<evidence type="ECO:0000313" key="2">
    <source>
        <dbReference type="EMBL" id="EST47077.1"/>
    </source>
</evidence>
<name>V6LQX3_9EUKA</name>
<feature type="compositionally biased region" description="Basic residues" evidence="1">
    <location>
        <begin position="482"/>
        <end position="498"/>
    </location>
</feature>
<feature type="region of interest" description="Disordered" evidence="1">
    <location>
        <begin position="482"/>
        <end position="504"/>
    </location>
</feature>
<reference evidence="2" key="1">
    <citation type="journal article" date="2014" name="PLoS Genet.">
        <title>The Genome of Spironucleus salmonicida Highlights a Fish Pathogen Adapted to Fluctuating Environments.</title>
        <authorList>
            <person name="Xu F."/>
            <person name="Jerlstrom-Hultqvist J."/>
            <person name="Einarsson E."/>
            <person name="Astvaldsson A."/>
            <person name="Svard S.G."/>
            <person name="Andersson J.O."/>
        </authorList>
    </citation>
    <scope>NUCLEOTIDE SEQUENCE</scope>
</reference>
<sequence>MQECIITKYNIQCNVKISQHITSCIFQQIPSTNIFITEYSQHCVFLSQLNEPSVYGWHVSIGCATLQTNQRLPAIWQDSIQQLWILTESLSQHPRWHDSSPNSRLPAPQQHERFAGPGIRTGCNRVPAQQAAAYSEATQRNPLAWPKHGSTQLWGQLHTSMGKQSCRWWNFATSGAAREGNSSLRLACRPKAPRRDPRLGAAARALCMRVCPPLPVFSAARVEPGLRGPLLMLRVLAHTVFAAAALPSEALLLLAAPDDPMLELLDGVCAQVDVPCGAVDCGLEAAFCGGIPGAGASQYVILQSGHFQPVPREKAAAKYAAMWFQDMFCTDLCHELRAQLRLHTVFSVRGPASVRADFPAQLNRFKLAAVFVFAEDAAFALSANLDGRDFAYEGPCDMGHVARFLASRTNSALPRADGRGLSALLAGGEATVLLLPDFGAHAAALDAVYARGYERVLYADCSRVPDYCNRFNALQGGAARAHPRRGPAVRGAARRGGGRARAAGLRGVRHAERGGAGAAA</sequence>
<proteinExistence type="predicted"/>